<comment type="caution">
    <text evidence="1">The sequence shown here is derived from an EMBL/GenBank/DDBJ whole genome shotgun (WGS) entry which is preliminary data.</text>
</comment>
<reference evidence="2" key="1">
    <citation type="submission" date="2017-03" db="EMBL/GenBank/DDBJ databases">
        <title>Genomes of endolithic fungi from Antarctica.</title>
        <authorList>
            <person name="Coleine C."/>
            <person name="Masonjones S."/>
            <person name="Stajich J.E."/>
        </authorList>
    </citation>
    <scope>NUCLEOTIDE SEQUENCE [LARGE SCALE GENOMIC DNA]</scope>
    <source>
        <strain evidence="2">CCFEE 5527</strain>
    </source>
</reference>
<name>A0A1V8TA45_9PEZI</name>
<gene>
    <name evidence="1" type="ORF">B0A48_06925</name>
</gene>
<dbReference type="EMBL" id="NAJO01000013">
    <property type="protein sequence ID" value="OQO08131.1"/>
    <property type="molecule type" value="Genomic_DNA"/>
</dbReference>
<dbReference type="Proteomes" id="UP000192596">
    <property type="component" value="Unassembled WGS sequence"/>
</dbReference>
<protein>
    <submittedName>
        <fullName evidence="1">Uncharacterized protein</fullName>
    </submittedName>
</protein>
<keyword evidence="2" id="KW-1185">Reference proteome</keyword>
<evidence type="ECO:0000313" key="1">
    <source>
        <dbReference type="EMBL" id="OQO08131.1"/>
    </source>
</evidence>
<dbReference type="AlphaFoldDB" id="A0A1V8TA45"/>
<organism evidence="1 2">
    <name type="scientific">Cryoendolithus antarcticus</name>
    <dbReference type="NCBI Taxonomy" id="1507870"/>
    <lineage>
        <taxon>Eukaryota</taxon>
        <taxon>Fungi</taxon>
        <taxon>Dikarya</taxon>
        <taxon>Ascomycota</taxon>
        <taxon>Pezizomycotina</taxon>
        <taxon>Dothideomycetes</taxon>
        <taxon>Dothideomycetidae</taxon>
        <taxon>Cladosporiales</taxon>
        <taxon>Cladosporiaceae</taxon>
        <taxon>Cryoendolithus</taxon>
    </lineage>
</organism>
<accession>A0A1V8TA45</accession>
<sequence length="184" mass="21202">MDEDAIEGVVQSIEVEEEEEIEFCFVKWETYSLDYSDRWRSARDEPARRCDLKCDDDEISDSEGPTAQKRKRDHLIEEVIATRSTNKRQKSKPEPSIRKPRVIFLGVKAISLRSGIVVPIALCDCKGEIFSVEAKIWDVQLRLQWLRVLFDVSMSEEGKVARCHGKLQRTDRGCGVLLMTIEKI</sequence>
<proteinExistence type="predicted"/>
<dbReference type="InParanoid" id="A0A1V8TA45"/>
<evidence type="ECO:0000313" key="2">
    <source>
        <dbReference type="Proteomes" id="UP000192596"/>
    </source>
</evidence>